<dbReference type="AlphaFoldDB" id="A0A6B0ULG8"/>
<feature type="chain" id="PRO_5025407453" description="Secreted protein" evidence="1">
    <location>
        <begin position="31"/>
        <end position="115"/>
    </location>
</feature>
<evidence type="ECO:0000313" key="2">
    <source>
        <dbReference type="EMBL" id="MXU90516.1"/>
    </source>
</evidence>
<accession>A0A6B0ULG8</accession>
<evidence type="ECO:0000256" key="1">
    <source>
        <dbReference type="SAM" id="SignalP"/>
    </source>
</evidence>
<keyword evidence="1" id="KW-0732">Signal</keyword>
<protein>
    <recommendedName>
        <fullName evidence="3">Secreted protein</fullName>
    </recommendedName>
</protein>
<sequence length="115" mass="12496">MPTNPMRSTTTLMTVAMMALLLWRRRPCFSKVDVDMSLVVGVFVARGPPSFVTNSVDRKEVVTFACALVSSSGSVMFATFETFAVVLDSAVVLVLFRTSIAVKCGFCVRVAFEAT</sequence>
<evidence type="ECO:0008006" key="3">
    <source>
        <dbReference type="Google" id="ProtNLM"/>
    </source>
</evidence>
<dbReference type="EMBL" id="GIFC01008433">
    <property type="protein sequence ID" value="MXU90516.1"/>
    <property type="molecule type" value="Transcribed_RNA"/>
</dbReference>
<name>A0A6B0ULG8_IXORI</name>
<reference evidence="2" key="1">
    <citation type="submission" date="2019-12" db="EMBL/GenBank/DDBJ databases">
        <title>An insight into the sialome of adult female Ixodes ricinus ticks feeding for 6 days.</title>
        <authorList>
            <person name="Perner J."/>
            <person name="Ribeiro J.M.C."/>
        </authorList>
    </citation>
    <scope>NUCLEOTIDE SEQUENCE</scope>
    <source>
        <strain evidence="2">Semi-engorged</strain>
        <tissue evidence="2">Salivary glands</tissue>
    </source>
</reference>
<proteinExistence type="predicted"/>
<organism evidence="2">
    <name type="scientific">Ixodes ricinus</name>
    <name type="common">Common tick</name>
    <name type="synonym">Acarus ricinus</name>
    <dbReference type="NCBI Taxonomy" id="34613"/>
    <lineage>
        <taxon>Eukaryota</taxon>
        <taxon>Metazoa</taxon>
        <taxon>Ecdysozoa</taxon>
        <taxon>Arthropoda</taxon>
        <taxon>Chelicerata</taxon>
        <taxon>Arachnida</taxon>
        <taxon>Acari</taxon>
        <taxon>Parasitiformes</taxon>
        <taxon>Ixodida</taxon>
        <taxon>Ixodoidea</taxon>
        <taxon>Ixodidae</taxon>
        <taxon>Ixodinae</taxon>
        <taxon>Ixodes</taxon>
    </lineage>
</organism>
<feature type="signal peptide" evidence="1">
    <location>
        <begin position="1"/>
        <end position="30"/>
    </location>
</feature>